<dbReference type="GO" id="GO:0008652">
    <property type="term" value="P:amino acid biosynthetic process"/>
    <property type="evidence" value="ECO:0007669"/>
    <property type="project" value="UniProtKB-KW"/>
</dbReference>
<evidence type="ECO:0000256" key="6">
    <source>
        <dbReference type="ARBA" id="ARBA00044633"/>
    </source>
</evidence>
<gene>
    <name evidence="7 9" type="primary">aroA</name>
    <name evidence="9" type="ORF">IAB08_09190</name>
</gene>
<dbReference type="PROSITE" id="PS00885">
    <property type="entry name" value="EPSP_SYNTHASE_2"/>
    <property type="match status" value="1"/>
</dbReference>
<feature type="binding site" evidence="7">
    <location>
        <position position="23"/>
    </location>
    <ligand>
        <name>phosphoenolpyruvate</name>
        <dbReference type="ChEBI" id="CHEBI:58702"/>
    </ligand>
</feature>
<feature type="active site" description="Proton acceptor" evidence="7">
    <location>
        <position position="308"/>
    </location>
</feature>
<comment type="pathway">
    <text evidence="1 7">Metabolic intermediate biosynthesis; chorismate biosynthesis; chorismate from D-erythrose 4-phosphate and phosphoenolpyruvate: step 6/7.</text>
</comment>
<evidence type="ECO:0000259" key="8">
    <source>
        <dbReference type="Pfam" id="PF00275"/>
    </source>
</evidence>
<dbReference type="CDD" id="cd01556">
    <property type="entry name" value="EPSP_synthase"/>
    <property type="match status" value="1"/>
</dbReference>
<feature type="binding site" evidence="7">
    <location>
        <position position="339"/>
    </location>
    <ligand>
        <name>phosphoenolpyruvate</name>
        <dbReference type="ChEBI" id="CHEBI:58702"/>
    </ligand>
</feature>
<dbReference type="PANTHER" id="PTHR21090">
    <property type="entry name" value="AROM/DEHYDROQUINATE SYNTHASE"/>
    <property type="match status" value="1"/>
</dbReference>
<keyword evidence="4 7" id="KW-0808">Transferase</keyword>
<proteinExistence type="inferred from homology"/>
<dbReference type="Pfam" id="PF00275">
    <property type="entry name" value="EPSP_synthase"/>
    <property type="match status" value="1"/>
</dbReference>
<dbReference type="InterPro" id="IPR036968">
    <property type="entry name" value="Enolpyruvate_Tfrase_sf"/>
</dbReference>
<feature type="domain" description="Enolpyruvate transferase" evidence="8">
    <location>
        <begin position="10"/>
        <end position="420"/>
    </location>
</feature>
<comment type="catalytic activity">
    <reaction evidence="6">
        <text>3-phosphoshikimate + phosphoenolpyruvate = 5-O-(1-carboxyvinyl)-3-phosphoshikimate + phosphate</text>
        <dbReference type="Rhea" id="RHEA:21256"/>
        <dbReference type="ChEBI" id="CHEBI:43474"/>
        <dbReference type="ChEBI" id="CHEBI:57701"/>
        <dbReference type="ChEBI" id="CHEBI:58702"/>
        <dbReference type="ChEBI" id="CHEBI:145989"/>
        <dbReference type="EC" id="2.5.1.19"/>
    </reaction>
    <physiologicalReaction direction="left-to-right" evidence="6">
        <dbReference type="Rhea" id="RHEA:21257"/>
    </physiologicalReaction>
</comment>
<feature type="binding site" evidence="7">
    <location>
        <position position="23"/>
    </location>
    <ligand>
        <name>3-phosphoshikimate</name>
        <dbReference type="ChEBI" id="CHEBI:145989"/>
    </ligand>
</feature>
<feature type="binding site" evidence="7">
    <location>
        <position position="161"/>
    </location>
    <ligand>
        <name>phosphoenolpyruvate</name>
        <dbReference type="ChEBI" id="CHEBI:58702"/>
    </ligand>
</feature>
<comment type="caution">
    <text evidence="9">The sequence shown here is derived from an EMBL/GenBank/DDBJ whole genome shotgun (WGS) entry which is preliminary data.</text>
</comment>
<sequence length="426" mass="47753">MNTISIQFKNKTLKGEVKLPSSKSISNRYLILQFLAEEDFELRNLSESEDTKLMQKLLDVIADHDEDDEDEVVLDCLNAGAVIRFLTAQLAFRPGNWVLTSSNPRMQARPIGPLVDSLRALGIKITYLGEEGYPPLRVIGKPEALLDNTDLISVDASQSSQFVSALMMTAPLFPHGLHIEMLGETKVSLPYIQMTAQLMRNCGAEVVFIDGSNMFIDGPLHAPSQALIEADWTSASYLYGLLALAESGRIELPLLFEDSVQGDWIISDWFEDFGIETEFLEDRIVLTKTAGAEIDREPKEYDFVHHPDLAQTMAVCCAALGIEARLTGIFGLRYKETDRIIALRDELARMGAKVECTESEFDNELHIFPSELHPEKNVIRTYGDHRMALSFSLLAMKYGKITLDDKEVVNKSFPGFWQVLKRLGAK</sequence>
<dbReference type="InterPro" id="IPR013792">
    <property type="entry name" value="RNA3'P_cycl/enolpyr_Trfase_a/b"/>
</dbReference>
<dbReference type="SUPFAM" id="SSF55205">
    <property type="entry name" value="EPT/RTPC-like"/>
    <property type="match status" value="1"/>
</dbReference>
<dbReference type="HAMAP" id="MF_00210">
    <property type="entry name" value="EPSP_synth"/>
    <property type="match status" value="1"/>
</dbReference>
<feature type="binding site" evidence="7">
    <location>
        <position position="335"/>
    </location>
    <ligand>
        <name>3-phosphoshikimate</name>
        <dbReference type="ChEBI" id="CHEBI:145989"/>
    </ligand>
</feature>
<dbReference type="InterPro" id="IPR023193">
    <property type="entry name" value="EPSP_synthase_CS"/>
</dbReference>
<evidence type="ECO:0000313" key="9">
    <source>
        <dbReference type="EMBL" id="MBO8433447.1"/>
    </source>
</evidence>
<accession>A0A9D9H340</accession>
<dbReference type="PIRSF" id="PIRSF000505">
    <property type="entry name" value="EPSPS"/>
    <property type="match status" value="1"/>
</dbReference>
<evidence type="ECO:0000256" key="4">
    <source>
        <dbReference type="ARBA" id="ARBA00022679"/>
    </source>
</evidence>
<comment type="similarity">
    <text evidence="2 7">Belongs to the EPSP synthase family.</text>
</comment>
<feature type="binding site" evidence="7">
    <location>
        <position position="161"/>
    </location>
    <ligand>
        <name>3-phosphoshikimate</name>
        <dbReference type="ChEBI" id="CHEBI:145989"/>
    </ligand>
</feature>
<feature type="binding site" evidence="7">
    <location>
        <position position="80"/>
    </location>
    <ligand>
        <name>phosphoenolpyruvate</name>
        <dbReference type="ChEBI" id="CHEBI:58702"/>
    </ligand>
</feature>
<comment type="subcellular location">
    <subcellularLocation>
        <location evidence="7">Cytoplasm</location>
    </subcellularLocation>
</comment>
<feature type="binding site" evidence="7">
    <location>
        <position position="24"/>
    </location>
    <ligand>
        <name>3-phosphoshikimate</name>
        <dbReference type="ChEBI" id="CHEBI:145989"/>
    </ligand>
</feature>
<protein>
    <recommendedName>
        <fullName evidence="7">3-phosphoshikimate 1-carboxyvinyltransferase</fullName>
        <ecNumber evidence="7">2.5.1.19</ecNumber>
    </recommendedName>
    <alternativeName>
        <fullName evidence="7">5-enolpyruvylshikimate-3-phosphate synthase</fullName>
        <shortName evidence="7">EPSP synthase</shortName>
        <shortName evidence="7">EPSPS</shortName>
    </alternativeName>
</protein>
<feature type="binding site" evidence="7">
    <location>
        <position position="28"/>
    </location>
    <ligand>
        <name>3-phosphoshikimate</name>
        <dbReference type="ChEBI" id="CHEBI:145989"/>
    </ligand>
</feature>
<comment type="caution">
    <text evidence="7">Lacks conserved residue(s) required for the propagation of feature annotation.</text>
</comment>
<dbReference type="EC" id="2.5.1.19" evidence="7"/>
<dbReference type="GO" id="GO:0009073">
    <property type="term" value="P:aromatic amino acid family biosynthetic process"/>
    <property type="evidence" value="ECO:0007669"/>
    <property type="project" value="UniProtKB-KW"/>
</dbReference>
<evidence type="ECO:0000256" key="1">
    <source>
        <dbReference type="ARBA" id="ARBA00004811"/>
    </source>
</evidence>
<comment type="subunit">
    <text evidence="7">Monomer.</text>
</comment>
<evidence type="ECO:0000313" key="10">
    <source>
        <dbReference type="Proteomes" id="UP000823612"/>
    </source>
</evidence>
<evidence type="ECO:0000256" key="5">
    <source>
        <dbReference type="ARBA" id="ARBA00023141"/>
    </source>
</evidence>
<dbReference type="EMBL" id="JADIMZ010000138">
    <property type="protein sequence ID" value="MBO8433447.1"/>
    <property type="molecule type" value="Genomic_DNA"/>
</dbReference>
<feature type="binding site" evidence="7">
    <location>
        <position position="411"/>
    </location>
    <ligand>
        <name>phosphoenolpyruvate</name>
        <dbReference type="ChEBI" id="CHEBI:58702"/>
    </ligand>
</feature>
<feature type="binding site" evidence="7">
    <location>
        <position position="109"/>
    </location>
    <ligand>
        <name>phosphoenolpyruvate</name>
        <dbReference type="ChEBI" id="CHEBI:58702"/>
    </ligand>
</feature>
<dbReference type="AlphaFoldDB" id="A0A9D9H340"/>
<feature type="binding site" evidence="7">
    <location>
        <position position="308"/>
    </location>
    <ligand>
        <name>3-phosphoshikimate</name>
        <dbReference type="ChEBI" id="CHEBI:145989"/>
    </ligand>
</feature>
<dbReference type="InterPro" id="IPR006264">
    <property type="entry name" value="EPSP_synthase"/>
</dbReference>
<keyword evidence="7" id="KW-0963">Cytoplasm</keyword>
<evidence type="ECO:0000256" key="3">
    <source>
        <dbReference type="ARBA" id="ARBA00022605"/>
    </source>
</evidence>
<feature type="binding site" evidence="7">
    <location>
        <position position="188"/>
    </location>
    <ligand>
        <name>3-phosphoshikimate</name>
        <dbReference type="ChEBI" id="CHEBI:145989"/>
    </ligand>
</feature>
<feature type="binding site" evidence="7">
    <location>
        <position position="160"/>
    </location>
    <ligand>
        <name>3-phosphoshikimate</name>
        <dbReference type="ChEBI" id="CHEBI:145989"/>
    </ligand>
</feature>
<reference evidence="9" key="2">
    <citation type="journal article" date="2021" name="PeerJ">
        <title>Extensive microbial diversity within the chicken gut microbiome revealed by metagenomics and culture.</title>
        <authorList>
            <person name="Gilroy R."/>
            <person name="Ravi A."/>
            <person name="Getino M."/>
            <person name="Pursley I."/>
            <person name="Horton D.L."/>
            <person name="Alikhan N.F."/>
            <person name="Baker D."/>
            <person name="Gharbi K."/>
            <person name="Hall N."/>
            <person name="Watson M."/>
            <person name="Adriaenssens E.M."/>
            <person name="Foster-Nyarko E."/>
            <person name="Jarju S."/>
            <person name="Secka A."/>
            <person name="Antonio M."/>
            <person name="Oren A."/>
            <person name="Chaudhuri R.R."/>
            <person name="La Ragione R."/>
            <person name="Hildebrand F."/>
            <person name="Pallen M.J."/>
        </authorList>
    </citation>
    <scope>NUCLEOTIDE SEQUENCE</scope>
    <source>
        <strain evidence="9">2889</strain>
    </source>
</reference>
<name>A0A9D9H340_9BACT</name>
<dbReference type="GO" id="GO:0003866">
    <property type="term" value="F:3-phosphoshikimate 1-carboxyvinyltransferase activity"/>
    <property type="evidence" value="ECO:0007669"/>
    <property type="project" value="UniProtKB-UniRule"/>
</dbReference>
<keyword evidence="3 7" id="KW-0028">Amino-acid biosynthesis</keyword>
<keyword evidence="5 7" id="KW-0057">Aromatic amino acid biosynthesis</keyword>
<dbReference type="Gene3D" id="3.65.10.10">
    <property type="entry name" value="Enolpyruvate transferase domain"/>
    <property type="match status" value="2"/>
</dbReference>
<feature type="binding site" evidence="7">
    <location>
        <position position="159"/>
    </location>
    <ligand>
        <name>3-phosphoshikimate</name>
        <dbReference type="ChEBI" id="CHEBI:145989"/>
    </ligand>
</feature>
<evidence type="ECO:0000256" key="7">
    <source>
        <dbReference type="HAMAP-Rule" id="MF_00210"/>
    </source>
</evidence>
<dbReference type="GO" id="GO:0005737">
    <property type="term" value="C:cytoplasm"/>
    <property type="evidence" value="ECO:0007669"/>
    <property type="project" value="UniProtKB-SubCell"/>
</dbReference>
<dbReference type="InterPro" id="IPR001986">
    <property type="entry name" value="Enolpyruvate_Tfrase_dom"/>
</dbReference>
<dbReference type="Proteomes" id="UP000823612">
    <property type="component" value="Unassembled WGS sequence"/>
</dbReference>
<dbReference type="NCBIfam" id="TIGR01356">
    <property type="entry name" value="aroA"/>
    <property type="match status" value="1"/>
</dbReference>
<comment type="function">
    <text evidence="7">Catalyzes the transfer of the enolpyruvyl moiety of phosphoenolpyruvate (PEP) to the 5-hydroxyl of shikimate-3-phosphate (S3P) to produce enolpyruvyl shikimate-3-phosphate and inorganic phosphate.</text>
</comment>
<organism evidence="9 10">
    <name type="scientific">Candidatus Pullibacteroides excrementavium</name>
    <dbReference type="NCBI Taxonomy" id="2840905"/>
    <lineage>
        <taxon>Bacteria</taxon>
        <taxon>Pseudomonadati</taxon>
        <taxon>Bacteroidota</taxon>
        <taxon>Bacteroidia</taxon>
        <taxon>Bacteroidales</taxon>
        <taxon>Candidatus Pullibacteroides</taxon>
    </lineage>
</organism>
<reference evidence="9" key="1">
    <citation type="submission" date="2020-10" db="EMBL/GenBank/DDBJ databases">
        <authorList>
            <person name="Gilroy R."/>
        </authorList>
    </citation>
    <scope>NUCLEOTIDE SEQUENCE</scope>
    <source>
        <strain evidence="9">2889</strain>
    </source>
</reference>
<evidence type="ECO:0000256" key="2">
    <source>
        <dbReference type="ARBA" id="ARBA00009948"/>
    </source>
</evidence>
<dbReference type="PANTHER" id="PTHR21090:SF5">
    <property type="entry name" value="PENTAFUNCTIONAL AROM POLYPEPTIDE"/>
    <property type="match status" value="1"/>
</dbReference>
<dbReference type="GO" id="GO:0009423">
    <property type="term" value="P:chorismate biosynthetic process"/>
    <property type="evidence" value="ECO:0007669"/>
    <property type="project" value="UniProtKB-UniRule"/>
</dbReference>
<feature type="binding site" evidence="7">
    <location>
        <position position="386"/>
    </location>
    <ligand>
        <name>phosphoenolpyruvate</name>
        <dbReference type="ChEBI" id="CHEBI:58702"/>
    </ligand>
</feature>